<dbReference type="RefSeq" id="WP_380035072.1">
    <property type="nucleotide sequence ID" value="NZ_JBHSHB010000024.1"/>
</dbReference>
<protein>
    <recommendedName>
        <fullName evidence="3">STAS domain-containing protein</fullName>
    </recommendedName>
</protein>
<evidence type="ECO:0000313" key="2">
    <source>
        <dbReference type="Proteomes" id="UP001595878"/>
    </source>
</evidence>
<reference evidence="2" key="1">
    <citation type="journal article" date="2019" name="Int. J. Syst. Evol. Microbiol.">
        <title>The Global Catalogue of Microorganisms (GCM) 10K type strain sequencing project: providing services to taxonomists for standard genome sequencing and annotation.</title>
        <authorList>
            <consortium name="The Broad Institute Genomics Platform"/>
            <consortium name="The Broad Institute Genome Sequencing Center for Infectious Disease"/>
            <person name="Wu L."/>
            <person name="Ma J."/>
        </authorList>
    </citation>
    <scope>NUCLEOTIDE SEQUENCE [LARGE SCALE GENOMIC DNA]</scope>
    <source>
        <strain evidence="2">CGMCC 4.7427</strain>
    </source>
</reference>
<organism evidence="1 2">
    <name type="scientific">Dokdonia genika</name>
    <dbReference type="NCBI Taxonomy" id="308113"/>
    <lineage>
        <taxon>Bacteria</taxon>
        <taxon>Pseudomonadati</taxon>
        <taxon>Bacteroidota</taxon>
        <taxon>Flavobacteriia</taxon>
        <taxon>Flavobacteriales</taxon>
        <taxon>Flavobacteriaceae</taxon>
        <taxon>Dokdonia</taxon>
    </lineage>
</organism>
<proteinExistence type="predicted"/>
<gene>
    <name evidence="1" type="ORF">ACFO5T_12865</name>
</gene>
<sequence>MALEINNIYGVTCIKGKVSNTHVQEVKGYFKVLLSVEDNVIINLCEVKKGAKKLVRVLESLQAEISEEKSLKFFSYPEPAVAELYAQLNKQSNYYQAAA</sequence>
<evidence type="ECO:0008006" key="3">
    <source>
        <dbReference type="Google" id="ProtNLM"/>
    </source>
</evidence>
<comment type="caution">
    <text evidence="1">The sequence shown here is derived from an EMBL/GenBank/DDBJ whole genome shotgun (WGS) entry which is preliminary data.</text>
</comment>
<dbReference type="Proteomes" id="UP001595878">
    <property type="component" value="Unassembled WGS sequence"/>
</dbReference>
<dbReference type="EMBL" id="JBHSHB010000024">
    <property type="protein sequence ID" value="MFC4691323.1"/>
    <property type="molecule type" value="Genomic_DNA"/>
</dbReference>
<accession>A0ABV9LB82</accession>
<keyword evidence="2" id="KW-1185">Reference proteome</keyword>
<evidence type="ECO:0000313" key="1">
    <source>
        <dbReference type="EMBL" id="MFC4691323.1"/>
    </source>
</evidence>
<name>A0ABV9LB82_9FLAO</name>